<protein>
    <submittedName>
        <fullName evidence="3">Uncharacterized protein LOC115627215</fullName>
    </submittedName>
</protein>
<name>A0A6J2TSZ9_DROLE</name>
<organism evidence="2 3">
    <name type="scientific">Drosophila lebanonensis</name>
    <name type="common">Fruit fly</name>
    <name type="synonym">Scaptodrosophila lebanonensis</name>
    <dbReference type="NCBI Taxonomy" id="7225"/>
    <lineage>
        <taxon>Eukaryota</taxon>
        <taxon>Metazoa</taxon>
        <taxon>Ecdysozoa</taxon>
        <taxon>Arthropoda</taxon>
        <taxon>Hexapoda</taxon>
        <taxon>Insecta</taxon>
        <taxon>Pterygota</taxon>
        <taxon>Neoptera</taxon>
        <taxon>Endopterygota</taxon>
        <taxon>Diptera</taxon>
        <taxon>Brachycera</taxon>
        <taxon>Muscomorpha</taxon>
        <taxon>Ephydroidea</taxon>
        <taxon>Drosophilidae</taxon>
        <taxon>Scaptodrosophila</taxon>
    </lineage>
</organism>
<proteinExistence type="predicted"/>
<dbReference type="OrthoDB" id="7965105at2759"/>
<dbReference type="RefSeq" id="XP_030378695.1">
    <property type="nucleotide sequence ID" value="XM_030522835.1"/>
</dbReference>
<evidence type="ECO:0000256" key="1">
    <source>
        <dbReference type="SAM" id="MobiDB-lite"/>
    </source>
</evidence>
<keyword evidence="2" id="KW-1185">Reference proteome</keyword>
<dbReference type="Proteomes" id="UP000504634">
    <property type="component" value="Unplaced"/>
</dbReference>
<dbReference type="CTD" id="31764"/>
<reference evidence="3" key="1">
    <citation type="submission" date="2025-08" db="UniProtKB">
        <authorList>
            <consortium name="RefSeq"/>
        </authorList>
    </citation>
    <scope>IDENTIFICATION</scope>
    <source>
        <strain evidence="3">11010-0011.00</strain>
        <tissue evidence="3">Whole body</tissue>
    </source>
</reference>
<evidence type="ECO:0000313" key="3">
    <source>
        <dbReference type="RefSeq" id="XP_030378695.1"/>
    </source>
</evidence>
<accession>A0A6J2TSZ9</accession>
<sequence length="214" mass="25132">MSAIKNCLKISYQGELNFIICDAGQSYMEIMALASFRFNIPTQQRRGLVLTNGQGYVFEPKLFECFLLLFPCPEMVFYLRLDWNKLRRAVTEHVETATLPLLKRRREQPAEADGQQQSAVGEEEEEFDYVAVPVYRQNAFFGVFPKVLCERQCQQLEQTRSRSAQDQARRSHQQNQHNEEPQAKRIRLMLHRKPRESLDLMRTTTSSSHRFIRI</sequence>
<gene>
    <name evidence="3" type="primary">LOC115627215</name>
</gene>
<dbReference type="GeneID" id="115627215"/>
<dbReference type="AlphaFoldDB" id="A0A6J2TSZ9"/>
<evidence type="ECO:0000313" key="2">
    <source>
        <dbReference type="Proteomes" id="UP000504634"/>
    </source>
</evidence>
<feature type="region of interest" description="Disordered" evidence="1">
    <location>
        <begin position="160"/>
        <end position="184"/>
    </location>
</feature>